<keyword evidence="1" id="KW-1133">Transmembrane helix</keyword>
<organism evidence="3 4">
    <name type="scientific">Mya arenaria</name>
    <name type="common">Soft-shell clam</name>
    <dbReference type="NCBI Taxonomy" id="6604"/>
    <lineage>
        <taxon>Eukaryota</taxon>
        <taxon>Metazoa</taxon>
        <taxon>Spiralia</taxon>
        <taxon>Lophotrochozoa</taxon>
        <taxon>Mollusca</taxon>
        <taxon>Bivalvia</taxon>
        <taxon>Autobranchia</taxon>
        <taxon>Heteroconchia</taxon>
        <taxon>Euheterodonta</taxon>
        <taxon>Imparidentia</taxon>
        <taxon>Neoheterodontei</taxon>
        <taxon>Myida</taxon>
        <taxon>Myoidea</taxon>
        <taxon>Myidae</taxon>
        <taxon>Mya</taxon>
    </lineage>
</organism>
<sequence length="278" mass="31465">MRFFIRNGLFVISILMLDWRGHSGTPVSMLVQWLSPRSWADSFTEEKETVLSIVAMVPSGSIITIAAVKQDSVENIATFTTNSSTDDMLLGILQKYDTTENSVFVSTSLMGKNVRQTFPQHGQQMSEIVVIVCSDVTLMGPVSFILSRKLLKKTLVVKVGDFRFVDPWLDVATDADHVLFTTEHDKLMTVLQKDFLHFFKQQNGKSTKNGHIETHQPAAYQYSKPSTNMFMVEFLIGPGVLLVLIAVVVVVRWASNRNKRYRSRNVQRDEQGLEMMPQ</sequence>
<name>A0ABY7ERZ0_MYAAR</name>
<protein>
    <submittedName>
        <fullName evidence="3">Uncharacterized protein</fullName>
    </submittedName>
</protein>
<accession>A0ABY7ERZ0</accession>
<dbReference type="EMBL" id="CP111019">
    <property type="protein sequence ID" value="WAR12733.1"/>
    <property type="molecule type" value="Genomic_DNA"/>
</dbReference>
<feature type="transmembrane region" description="Helical" evidence="1">
    <location>
        <begin position="234"/>
        <end position="254"/>
    </location>
</feature>
<evidence type="ECO:0000313" key="3">
    <source>
        <dbReference type="EMBL" id="WAR12733.1"/>
    </source>
</evidence>
<proteinExistence type="predicted"/>
<keyword evidence="1" id="KW-0812">Transmembrane</keyword>
<gene>
    <name evidence="3" type="ORF">MAR_026913</name>
</gene>
<evidence type="ECO:0000313" key="4">
    <source>
        <dbReference type="Proteomes" id="UP001164746"/>
    </source>
</evidence>
<keyword evidence="4" id="KW-1185">Reference proteome</keyword>
<dbReference type="Proteomes" id="UP001164746">
    <property type="component" value="Chromosome 8"/>
</dbReference>
<feature type="chain" id="PRO_5047076739" evidence="2">
    <location>
        <begin position="25"/>
        <end position="278"/>
    </location>
</feature>
<keyword evidence="1" id="KW-0472">Membrane</keyword>
<keyword evidence="2" id="KW-0732">Signal</keyword>
<reference evidence="3" key="1">
    <citation type="submission" date="2022-11" db="EMBL/GenBank/DDBJ databases">
        <title>Centuries of genome instability and evolution in soft-shell clam transmissible cancer (bioRxiv).</title>
        <authorList>
            <person name="Hart S.F.M."/>
            <person name="Yonemitsu M.A."/>
            <person name="Giersch R.M."/>
            <person name="Beal B.F."/>
            <person name="Arriagada G."/>
            <person name="Davis B.W."/>
            <person name="Ostrander E.A."/>
            <person name="Goff S.P."/>
            <person name="Metzger M.J."/>
        </authorList>
    </citation>
    <scope>NUCLEOTIDE SEQUENCE</scope>
    <source>
        <strain evidence="3">MELC-2E11</strain>
        <tissue evidence="3">Siphon/mantle</tissue>
    </source>
</reference>
<feature type="signal peptide" evidence="2">
    <location>
        <begin position="1"/>
        <end position="24"/>
    </location>
</feature>
<evidence type="ECO:0000256" key="1">
    <source>
        <dbReference type="SAM" id="Phobius"/>
    </source>
</evidence>
<evidence type="ECO:0000256" key="2">
    <source>
        <dbReference type="SAM" id="SignalP"/>
    </source>
</evidence>